<dbReference type="InterPro" id="IPR021109">
    <property type="entry name" value="Peptidase_aspartic_dom_sf"/>
</dbReference>
<dbReference type="InterPro" id="IPR043128">
    <property type="entry name" value="Rev_trsase/Diguanyl_cyclase"/>
</dbReference>
<dbReference type="PANTHER" id="PTHR15503:SF22">
    <property type="entry name" value="TRANSPOSON TY3-I GAG POLYPROTEIN"/>
    <property type="match status" value="1"/>
</dbReference>
<evidence type="ECO:0000313" key="1">
    <source>
        <dbReference type="EMBL" id="TPX53515.1"/>
    </source>
</evidence>
<dbReference type="CDD" id="cd00303">
    <property type="entry name" value="retropepsin_like"/>
    <property type="match status" value="1"/>
</dbReference>
<name>A0A507DQI7_9FUNG</name>
<dbReference type="SUPFAM" id="SSF56672">
    <property type="entry name" value="DNA/RNA polymerases"/>
    <property type="match status" value="1"/>
</dbReference>
<dbReference type="Proteomes" id="UP000318582">
    <property type="component" value="Unassembled WGS sequence"/>
</dbReference>
<dbReference type="Gene3D" id="3.30.70.270">
    <property type="match status" value="1"/>
</dbReference>
<dbReference type="STRING" id="109895.A0A507DQI7"/>
<proteinExistence type="predicted"/>
<reference evidence="1 2" key="1">
    <citation type="journal article" date="2019" name="Sci. Rep.">
        <title>Comparative genomics of chytrid fungi reveal insights into the obligate biotrophic and pathogenic lifestyle of Synchytrium endobioticum.</title>
        <authorList>
            <person name="van de Vossenberg B.T.L.H."/>
            <person name="Warris S."/>
            <person name="Nguyen H.D.T."/>
            <person name="van Gent-Pelzer M.P.E."/>
            <person name="Joly D.L."/>
            <person name="van de Geest H.C."/>
            <person name="Bonants P.J.M."/>
            <person name="Smith D.S."/>
            <person name="Levesque C.A."/>
            <person name="van der Lee T.A.J."/>
        </authorList>
    </citation>
    <scope>NUCLEOTIDE SEQUENCE [LARGE SCALE GENOMIC DNA]</scope>
    <source>
        <strain evidence="1 2">CBS 809.83</strain>
    </source>
</reference>
<dbReference type="InterPro" id="IPR043502">
    <property type="entry name" value="DNA/RNA_pol_sf"/>
</dbReference>
<comment type="caution">
    <text evidence="1">The sequence shown here is derived from an EMBL/GenBank/DDBJ whole genome shotgun (WGS) entry which is preliminary data.</text>
</comment>
<dbReference type="AlphaFoldDB" id="A0A507DQI7"/>
<accession>A0A507DQI7</accession>
<feature type="non-terminal residue" evidence="1">
    <location>
        <position position="676"/>
    </location>
</feature>
<evidence type="ECO:0000313" key="2">
    <source>
        <dbReference type="Proteomes" id="UP000318582"/>
    </source>
</evidence>
<protein>
    <recommendedName>
        <fullName evidence="3">Retrotransposon gag domain-containing protein</fullName>
    </recommendedName>
</protein>
<dbReference type="InterPro" id="IPR032567">
    <property type="entry name" value="RTL1-rel"/>
</dbReference>
<dbReference type="Gene3D" id="3.10.10.10">
    <property type="entry name" value="HIV Type 1 Reverse Transcriptase, subunit A, domain 1"/>
    <property type="match status" value="1"/>
</dbReference>
<dbReference type="Gene3D" id="2.40.70.10">
    <property type="entry name" value="Acid Proteases"/>
    <property type="match status" value="1"/>
</dbReference>
<dbReference type="PANTHER" id="PTHR15503">
    <property type="entry name" value="LDOC1 RELATED"/>
    <property type="match status" value="1"/>
</dbReference>
<organism evidence="1 2">
    <name type="scientific">Powellomyces hirtus</name>
    <dbReference type="NCBI Taxonomy" id="109895"/>
    <lineage>
        <taxon>Eukaryota</taxon>
        <taxon>Fungi</taxon>
        <taxon>Fungi incertae sedis</taxon>
        <taxon>Chytridiomycota</taxon>
        <taxon>Chytridiomycota incertae sedis</taxon>
        <taxon>Chytridiomycetes</taxon>
        <taxon>Spizellomycetales</taxon>
        <taxon>Powellomycetaceae</taxon>
        <taxon>Powellomyces</taxon>
    </lineage>
</organism>
<dbReference type="EMBL" id="QEAQ01000219">
    <property type="protein sequence ID" value="TPX53515.1"/>
    <property type="molecule type" value="Genomic_DNA"/>
</dbReference>
<sequence>MAGENLAVGEAEVNTLTDNTVTMLAAQLAETQGLLQEQTGASAACFAAFLTRLPGPGQATAGTLHVDRSSDAMVFKVDEFLKVHMLVTTLRQPTSGQITGILTIPWDTTNKCWQMLRGAGKICKTLEKFTRILHTRFYPAHLQKTAEAIMKRLVFTNSILEYTAKFNTLWAQIGTLDDKEQLTPRQERNYFLNRFLTNPVSQHIQDNCYKAIMNNNGTEIPITELQKEALLCYKIQGCVDDLAKVTPNGRQRQYAQLAQVHQGHHRAQQWDATCPTAQTVPHKVQTPTNALPIASASSSTNDETFTVHRKVQGRFARVLIATGCNTLITSNNWAATHCLRTSTSKTPLVVRWGDTAGNYREMKMTCGNISVFTEEKVAYRKETVPFVVAPIRVDVILGLPFILALDIRGLFDQEGFPTMTFYHDGQILNLRAKPTNRHWEAPSACATRLLSPREVRSRRFQPARPALNAEEIYMAKQWKRLMKKGEITGVFEVHIVDAIPVVEAQFVRTVDAKKRAILEERCHTHAEAKATDQEDPLEALAADHPLRPTLEKYITTLFTKQSGMPPDRGEDNFTIRLKPGSKPVMQPLRHLSPDELDELGQQMQRLMDKGWISHSRSLWGAPVLFCPKKDGELRCCIDYRALNKMTHKDAKPLPNLSELHDRLVNMRVFTAIDIRD</sequence>
<evidence type="ECO:0008006" key="3">
    <source>
        <dbReference type="Google" id="ProtNLM"/>
    </source>
</evidence>
<gene>
    <name evidence="1" type="ORF">PhCBS80983_g06267</name>
</gene>
<keyword evidence="2" id="KW-1185">Reference proteome</keyword>